<comment type="function">
    <text evidence="13">Part of the ABC transporter complex LptBFG involved in the translocation of lipopolysaccharide (LPS) from the inner membrane to the outer membrane. Probably responsible for energy coupling to the transport system.</text>
</comment>
<dbReference type="InterPro" id="IPR017871">
    <property type="entry name" value="ABC_transporter-like_CS"/>
</dbReference>
<dbReference type="InterPro" id="IPR032823">
    <property type="entry name" value="BCA_ABC_TP_C"/>
</dbReference>
<evidence type="ECO:0000259" key="15">
    <source>
        <dbReference type="PROSITE" id="PS50893"/>
    </source>
</evidence>
<dbReference type="GO" id="GO:0016887">
    <property type="term" value="F:ATP hydrolysis activity"/>
    <property type="evidence" value="ECO:0007669"/>
    <property type="project" value="InterPro"/>
</dbReference>
<sequence>MTASAPASQLVVRGLQKAYGRRPVVKDVSLTVRSGEVVGLLGPNGAGKTTSFYMIVGLIRADAGEIWLDDRPIHRLPIHRRALMGLGYLPQEASIFRKLTVEENVRAVLELQHDAHGRALARDEIERRLSALLQDLHVEHLRHSPAPALSGGERRRVEIARALATSPRFILLDEPFAGIDPIAVIEIQRIIGFLKERGIGVLITDHNVRETLGICDHACIISDGRVLAQGTPAEIVNNADVRRVYLGEHFRM</sequence>
<evidence type="ECO:0000256" key="5">
    <source>
        <dbReference type="ARBA" id="ARBA00022448"/>
    </source>
</evidence>
<dbReference type="PROSITE" id="PS00211">
    <property type="entry name" value="ABC_TRANSPORTER_1"/>
    <property type="match status" value="1"/>
</dbReference>
<dbReference type="EMBL" id="SNYL01000001">
    <property type="protein sequence ID" value="TDQ45218.1"/>
    <property type="molecule type" value="Genomic_DNA"/>
</dbReference>
<evidence type="ECO:0000313" key="17">
    <source>
        <dbReference type="Proteomes" id="UP000295510"/>
    </source>
</evidence>
<evidence type="ECO:0000256" key="10">
    <source>
        <dbReference type="ARBA" id="ARBA00022840"/>
    </source>
</evidence>
<proteinExistence type="inferred from homology"/>
<dbReference type="InterPro" id="IPR003593">
    <property type="entry name" value="AAA+_ATPase"/>
</dbReference>
<dbReference type="CDD" id="cd03218">
    <property type="entry name" value="ABC_YhbG"/>
    <property type="match status" value="1"/>
</dbReference>
<keyword evidence="12" id="KW-0472">Membrane</keyword>
<dbReference type="Pfam" id="PF00005">
    <property type="entry name" value="ABC_tran"/>
    <property type="match status" value="1"/>
</dbReference>
<keyword evidence="6" id="KW-1003">Cell membrane</keyword>
<evidence type="ECO:0000256" key="6">
    <source>
        <dbReference type="ARBA" id="ARBA00022475"/>
    </source>
</evidence>
<dbReference type="SMART" id="SM00382">
    <property type="entry name" value="AAA"/>
    <property type="match status" value="1"/>
</dbReference>
<dbReference type="GO" id="GO:0055085">
    <property type="term" value="P:transmembrane transport"/>
    <property type="evidence" value="ECO:0007669"/>
    <property type="project" value="InterPro"/>
</dbReference>
<evidence type="ECO:0000256" key="2">
    <source>
        <dbReference type="ARBA" id="ARBA00004515"/>
    </source>
</evidence>
<keyword evidence="5" id="KW-0813">Transport</keyword>
<comment type="subcellular location">
    <subcellularLocation>
        <location evidence="2">Cell inner membrane</location>
        <topology evidence="2">Peripheral membrane protein</topology>
        <orientation evidence="2">Cytoplasmic side</orientation>
    </subcellularLocation>
    <subcellularLocation>
        <location evidence="1">Cytoplasm</location>
    </subcellularLocation>
</comment>
<protein>
    <recommendedName>
        <fullName evidence="4">Lipopolysaccharide export system ATP-binding protein LptB</fullName>
    </recommendedName>
</protein>
<dbReference type="Proteomes" id="UP000295510">
    <property type="component" value="Unassembled WGS sequence"/>
</dbReference>
<evidence type="ECO:0000256" key="4">
    <source>
        <dbReference type="ARBA" id="ARBA00017803"/>
    </source>
</evidence>
<keyword evidence="8" id="KW-0997">Cell inner membrane</keyword>
<dbReference type="NCBIfam" id="TIGR04406">
    <property type="entry name" value="LPS_export_lptB"/>
    <property type="match status" value="1"/>
</dbReference>
<keyword evidence="17" id="KW-1185">Reference proteome</keyword>
<feature type="domain" description="ABC transporter" evidence="15">
    <location>
        <begin position="10"/>
        <end position="248"/>
    </location>
</feature>
<name>A0A4R6UES4_9BURK</name>
<dbReference type="GO" id="GO:0005737">
    <property type="term" value="C:cytoplasm"/>
    <property type="evidence" value="ECO:0007669"/>
    <property type="project" value="UniProtKB-SubCell"/>
</dbReference>
<reference evidence="16 17" key="1">
    <citation type="submission" date="2019-03" db="EMBL/GenBank/DDBJ databases">
        <title>Genomic Encyclopedia of Type Strains, Phase IV (KMG-IV): sequencing the most valuable type-strain genomes for metagenomic binning, comparative biology and taxonomic classification.</title>
        <authorList>
            <person name="Goeker M."/>
        </authorList>
    </citation>
    <scope>NUCLEOTIDE SEQUENCE [LARGE SCALE GENOMIC DNA]</scope>
    <source>
        <strain evidence="16 17">DSM 19605</strain>
    </source>
</reference>
<evidence type="ECO:0000313" key="16">
    <source>
        <dbReference type="EMBL" id="TDQ45218.1"/>
    </source>
</evidence>
<dbReference type="SUPFAM" id="SSF52540">
    <property type="entry name" value="P-loop containing nucleoside triphosphate hydrolases"/>
    <property type="match status" value="1"/>
</dbReference>
<dbReference type="InterPro" id="IPR030921">
    <property type="entry name" value="LPS_export_LptB"/>
</dbReference>
<comment type="subunit">
    <text evidence="14">Component of the lipopolysaccharide transport and assembly complex. The LptBFG transporter is composed of two ATP-binding proteins (LptB) and two transmembrane proteins (LptF and LptG).</text>
</comment>
<dbReference type="PANTHER" id="PTHR45772:SF10">
    <property type="entry name" value="LIPOPOLYSACCHARIDE EXPORT SYSTEM ATP-BINDING PROTEIN LPTB"/>
    <property type="match status" value="1"/>
</dbReference>
<evidence type="ECO:0000256" key="1">
    <source>
        <dbReference type="ARBA" id="ARBA00004496"/>
    </source>
</evidence>
<dbReference type="AlphaFoldDB" id="A0A4R6UES4"/>
<dbReference type="PROSITE" id="PS50893">
    <property type="entry name" value="ABC_TRANSPORTER_2"/>
    <property type="match status" value="1"/>
</dbReference>
<dbReference type="Gene3D" id="3.40.50.300">
    <property type="entry name" value="P-loop containing nucleotide triphosphate hydrolases"/>
    <property type="match status" value="1"/>
</dbReference>
<evidence type="ECO:0000256" key="12">
    <source>
        <dbReference type="ARBA" id="ARBA00023136"/>
    </source>
</evidence>
<dbReference type="InterPro" id="IPR027417">
    <property type="entry name" value="P-loop_NTPase"/>
</dbReference>
<dbReference type="RefSeq" id="WP_133595421.1">
    <property type="nucleotide sequence ID" value="NZ_SNYL01000001.1"/>
</dbReference>
<dbReference type="InterPro" id="IPR003439">
    <property type="entry name" value="ABC_transporter-like_ATP-bd"/>
</dbReference>
<keyword evidence="10 16" id="KW-0067">ATP-binding</keyword>
<dbReference type="PANTHER" id="PTHR45772">
    <property type="entry name" value="CONSERVED COMPONENT OF ABC TRANSPORTER FOR NATURAL AMINO ACIDS-RELATED"/>
    <property type="match status" value="1"/>
</dbReference>
<dbReference type="FunFam" id="3.40.50.300:FF:000151">
    <property type="entry name" value="Lipopolysaccharide ABC transporter ATP-binding protein"/>
    <property type="match status" value="1"/>
</dbReference>
<dbReference type="InterPro" id="IPR051120">
    <property type="entry name" value="ABC_AA/LPS_Transport"/>
</dbReference>
<evidence type="ECO:0000256" key="9">
    <source>
        <dbReference type="ARBA" id="ARBA00022741"/>
    </source>
</evidence>
<comment type="similarity">
    <text evidence="3">Belongs to the ABC transporter superfamily. Outer membrane lipopolysaccharide export (TC 1.B.42) family.</text>
</comment>
<dbReference type="Pfam" id="PF12399">
    <property type="entry name" value="BCA_ABC_TP_C"/>
    <property type="match status" value="1"/>
</dbReference>
<dbReference type="OrthoDB" id="9781337at2"/>
<evidence type="ECO:0000256" key="13">
    <source>
        <dbReference type="ARBA" id="ARBA00024818"/>
    </source>
</evidence>
<keyword evidence="9" id="KW-0547">Nucleotide-binding</keyword>
<evidence type="ECO:0000256" key="11">
    <source>
        <dbReference type="ARBA" id="ARBA00022967"/>
    </source>
</evidence>
<evidence type="ECO:0000256" key="7">
    <source>
        <dbReference type="ARBA" id="ARBA00022490"/>
    </source>
</evidence>
<accession>A0A4R6UES4</accession>
<keyword evidence="11" id="KW-1278">Translocase</keyword>
<organism evidence="16 17">
    <name type="scientific">Tepidicella xavieri</name>
    <dbReference type="NCBI Taxonomy" id="360241"/>
    <lineage>
        <taxon>Bacteria</taxon>
        <taxon>Pseudomonadati</taxon>
        <taxon>Pseudomonadota</taxon>
        <taxon>Betaproteobacteria</taxon>
        <taxon>Burkholderiales</taxon>
        <taxon>Tepidicella</taxon>
    </lineage>
</organism>
<keyword evidence="7" id="KW-0963">Cytoplasm</keyword>
<evidence type="ECO:0000256" key="8">
    <source>
        <dbReference type="ARBA" id="ARBA00022519"/>
    </source>
</evidence>
<dbReference type="GO" id="GO:0043190">
    <property type="term" value="C:ATP-binding cassette (ABC) transporter complex"/>
    <property type="evidence" value="ECO:0007669"/>
    <property type="project" value="InterPro"/>
</dbReference>
<dbReference type="GO" id="GO:0005524">
    <property type="term" value="F:ATP binding"/>
    <property type="evidence" value="ECO:0007669"/>
    <property type="project" value="UniProtKB-KW"/>
</dbReference>
<evidence type="ECO:0000256" key="3">
    <source>
        <dbReference type="ARBA" id="ARBA00010865"/>
    </source>
</evidence>
<comment type="caution">
    <text evidence="16">The sequence shown here is derived from an EMBL/GenBank/DDBJ whole genome shotgun (WGS) entry which is preliminary data.</text>
</comment>
<gene>
    <name evidence="16" type="ORF">DFR43_101119</name>
</gene>
<evidence type="ECO:0000256" key="14">
    <source>
        <dbReference type="ARBA" id="ARBA00026081"/>
    </source>
</evidence>